<evidence type="ECO:0000256" key="12">
    <source>
        <dbReference type="ARBA" id="ARBA00023136"/>
    </source>
</evidence>
<dbReference type="SUPFAM" id="SSF48264">
    <property type="entry name" value="Cytochrome P450"/>
    <property type="match status" value="1"/>
</dbReference>
<feature type="binding site" description="axial binding residue" evidence="13">
    <location>
        <position position="482"/>
    </location>
    <ligand>
        <name>heme</name>
        <dbReference type="ChEBI" id="CHEBI:30413"/>
    </ligand>
    <ligandPart>
        <name>Fe</name>
        <dbReference type="ChEBI" id="CHEBI:18248"/>
    </ligandPart>
</feature>
<protein>
    <submittedName>
        <fullName evidence="16">Cytochrome P-450, putative</fullName>
        <ecNumber evidence="16">1.14.14.1</ecNumber>
    </submittedName>
</protein>
<dbReference type="PROSITE" id="PS00086">
    <property type="entry name" value="CYTOCHROME_P450"/>
    <property type="match status" value="1"/>
</dbReference>
<dbReference type="GO" id="GO:0016712">
    <property type="term" value="F:oxidoreductase activity, acting on paired donors, with incorporation or reduction of molecular oxygen, reduced flavin or flavoprotein as one donor, and incorporation of one atom of oxygen"/>
    <property type="evidence" value="ECO:0007669"/>
    <property type="project" value="UniProtKB-EC"/>
</dbReference>
<dbReference type="GeneID" id="8234840"/>
<keyword evidence="12 15" id="KW-0472">Membrane</keyword>
<dbReference type="eggNOG" id="KOG0158">
    <property type="taxonomic scope" value="Eukaryota"/>
</dbReference>
<dbReference type="GO" id="GO:0005506">
    <property type="term" value="F:iron ion binding"/>
    <property type="evidence" value="ECO:0007669"/>
    <property type="project" value="InterPro"/>
</dbReference>
<dbReference type="EnsemblMetazoa" id="PHUM567450-RA">
    <property type="protein sequence ID" value="PHUM567450-PA"/>
    <property type="gene ID" value="PHUM567450"/>
</dbReference>
<keyword evidence="7" id="KW-0256">Endoplasmic reticulum</keyword>
<comment type="cofactor">
    <cofactor evidence="1 13">
        <name>heme</name>
        <dbReference type="ChEBI" id="CHEBI:30413"/>
    </cofactor>
</comment>
<evidence type="ECO:0000256" key="15">
    <source>
        <dbReference type="SAM" id="Phobius"/>
    </source>
</evidence>
<dbReference type="EMBL" id="AAZO01006890">
    <property type="status" value="NOT_ANNOTATED_CDS"/>
    <property type="molecule type" value="Genomic_DNA"/>
</dbReference>
<comment type="similarity">
    <text evidence="4 14">Belongs to the cytochrome P450 family.</text>
</comment>
<name>E0W115_PEDHC</name>
<organism>
    <name type="scientific">Pediculus humanus subsp. corporis</name>
    <name type="common">Body louse</name>
    <dbReference type="NCBI Taxonomy" id="121224"/>
    <lineage>
        <taxon>Eukaryota</taxon>
        <taxon>Metazoa</taxon>
        <taxon>Ecdysozoa</taxon>
        <taxon>Arthropoda</taxon>
        <taxon>Hexapoda</taxon>
        <taxon>Insecta</taxon>
        <taxon>Pterygota</taxon>
        <taxon>Neoptera</taxon>
        <taxon>Paraneoptera</taxon>
        <taxon>Psocodea</taxon>
        <taxon>Troctomorpha</taxon>
        <taxon>Phthiraptera</taxon>
        <taxon>Anoplura</taxon>
        <taxon>Pediculidae</taxon>
        <taxon>Pediculus</taxon>
    </lineage>
</organism>
<evidence type="ECO:0000256" key="2">
    <source>
        <dbReference type="ARBA" id="ARBA00004174"/>
    </source>
</evidence>
<evidence type="ECO:0000256" key="10">
    <source>
        <dbReference type="ARBA" id="ARBA00023004"/>
    </source>
</evidence>
<keyword evidence="9 14" id="KW-0560">Oxidoreductase</keyword>
<evidence type="ECO:0000256" key="1">
    <source>
        <dbReference type="ARBA" id="ARBA00001971"/>
    </source>
</evidence>
<dbReference type="GO" id="GO:0005789">
    <property type="term" value="C:endoplasmic reticulum membrane"/>
    <property type="evidence" value="ECO:0007669"/>
    <property type="project" value="UniProtKB-SubCell"/>
</dbReference>
<dbReference type="Gene3D" id="1.10.630.10">
    <property type="entry name" value="Cytochrome P450"/>
    <property type="match status" value="1"/>
</dbReference>
<reference evidence="17" key="3">
    <citation type="submission" date="2020-05" db="UniProtKB">
        <authorList>
            <consortium name="EnsemblMetazoa"/>
        </authorList>
    </citation>
    <scope>IDENTIFICATION</scope>
    <source>
        <strain evidence="17">USDA</strain>
    </source>
</reference>
<dbReference type="DrugCentral" id="E0W115"/>
<dbReference type="AlphaFoldDB" id="E0W115"/>
<dbReference type="Proteomes" id="UP000009046">
    <property type="component" value="Unassembled WGS sequence"/>
</dbReference>
<evidence type="ECO:0000256" key="9">
    <source>
        <dbReference type="ARBA" id="ARBA00023002"/>
    </source>
</evidence>
<keyword evidence="18" id="KW-1185">Reference proteome</keyword>
<dbReference type="InParanoid" id="E0W115"/>
<gene>
    <name evidence="17" type="primary">8234840</name>
    <name evidence="16" type="ORF">Phum_PHUM567450</name>
</gene>
<dbReference type="InterPro" id="IPR017972">
    <property type="entry name" value="Cyt_P450_CS"/>
</dbReference>
<evidence type="ECO:0000256" key="14">
    <source>
        <dbReference type="RuleBase" id="RU000461"/>
    </source>
</evidence>
<evidence type="ECO:0000313" key="16">
    <source>
        <dbReference type="EMBL" id="EEB19321.1"/>
    </source>
</evidence>
<evidence type="ECO:0000313" key="18">
    <source>
        <dbReference type="Proteomes" id="UP000009046"/>
    </source>
</evidence>
<evidence type="ECO:0000256" key="7">
    <source>
        <dbReference type="ARBA" id="ARBA00022824"/>
    </source>
</evidence>
<dbReference type="STRING" id="121224.E0W115"/>
<evidence type="ECO:0000256" key="8">
    <source>
        <dbReference type="ARBA" id="ARBA00022848"/>
    </source>
</evidence>
<dbReference type="FunFam" id="1.10.630.10:FF:000042">
    <property type="entry name" value="Cytochrome P450"/>
    <property type="match status" value="1"/>
</dbReference>
<keyword evidence="6 13" id="KW-0479">Metal-binding</keyword>
<comment type="subcellular location">
    <subcellularLocation>
        <location evidence="3">Endoplasmic reticulum membrane</location>
        <topology evidence="3">Peripheral membrane protein</topology>
    </subcellularLocation>
    <subcellularLocation>
        <location evidence="2">Microsome membrane</location>
        <topology evidence="2">Peripheral membrane protein</topology>
    </subcellularLocation>
</comment>
<evidence type="ECO:0000313" key="17">
    <source>
        <dbReference type="EnsemblMetazoa" id="PHUM567450-PA"/>
    </source>
</evidence>
<dbReference type="RefSeq" id="XP_002432059.1">
    <property type="nucleotide sequence ID" value="XM_002432014.1"/>
</dbReference>
<keyword evidence="15" id="KW-1133">Transmembrane helix</keyword>
<dbReference type="HOGENOM" id="CLU_001570_5_2_1"/>
<evidence type="ECO:0000256" key="3">
    <source>
        <dbReference type="ARBA" id="ARBA00004406"/>
    </source>
</evidence>
<evidence type="ECO:0000256" key="4">
    <source>
        <dbReference type="ARBA" id="ARBA00010617"/>
    </source>
</evidence>
<evidence type="ECO:0000256" key="13">
    <source>
        <dbReference type="PIRSR" id="PIRSR602401-1"/>
    </source>
</evidence>
<keyword evidence="10 13" id="KW-0408">Iron</keyword>
<feature type="transmembrane region" description="Helical" evidence="15">
    <location>
        <begin position="12"/>
        <end position="34"/>
    </location>
</feature>
<keyword evidence="15" id="KW-0812">Transmembrane</keyword>
<evidence type="ECO:0000256" key="5">
    <source>
        <dbReference type="ARBA" id="ARBA00022617"/>
    </source>
</evidence>
<dbReference type="InterPro" id="IPR036396">
    <property type="entry name" value="Cyt_P450_sf"/>
</dbReference>
<dbReference type="InterPro" id="IPR050476">
    <property type="entry name" value="Insect_CytP450_Detox"/>
</dbReference>
<reference evidence="16" key="1">
    <citation type="submission" date="2007-04" db="EMBL/GenBank/DDBJ databases">
        <title>Annotation of Pediculus humanus corporis strain USDA.</title>
        <authorList>
            <person name="Kirkness E."/>
            <person name="Hannick L."/>
            <person name="Hass B."/>
            <person name="Bruggner R."/>
            <person name="Lawson D."/>
            <person name="Bidwell S."/>
            <person name="Joardar V."/>
            <person name="Caler E."/>
            <person name="Walenz B."/>
            <person name="Inman J."/>
            <person name="Schobel S."/>
            <person name="Galinsky K."/>
            <person name="Amedeo P."/>
            <person name="Strausberg R."/>
        </authorList>
    </citation>
    <scope>NUCLEOTIDE SEQUENCE</scope>
    <source>
        <strain evidence="16">USDA</strain>
    </source>
</reference>
<dbReference type="EC" id="1.14.14.1" evidence="16"/>
<dbReference type="OMA" id="MELMENS"/>
<dbReference type="VEuPathDB" id="VectorBase:PHUM567450"/>
<dbReference type="PRINTS" id="PR00385">
    <property type="entry name" value="P450"/>
</dbReference>
<sequence length="544" mass="63201">MSTFEIVAQTTTLFFTLQYSFLPISIILATFYYFHFKFIGSKYWKNKNIFHLKPNFLIGNIWKVNFLKSFASELNEIYYKYKNEKLIGFWMFTKPVLLVTDLNLIKNILIKDFEYFHDHGLPVDFNVDHLAGHLFNLSGSKWKNLRIKLTPTFTSGKMKQMFRLMNECGRQLQQHVRSNLNKSLEVHDLFSRYGTDVISSCAFGIETNSMTNPNSDFRIYGKKIFESNFSRKISRTIFLTFPKFAYFFGFRLISKDVSDFFTNAVKETMEYREKNKIIRNDFLHLLMQLKNNGKIDDGEQHLNGGGETTTTTTNGISTKDSIDFKFTIKEAAAQAFVFFFAGFETTSSALTSAMYELALNPGVQKKLQFEIDDVREKHDGEITYESLTEMQYLNSVVQETLRKYPPIFGLTRHCTKDYTVPDMDGVTIPKNSRLFIPIQAIQNDPDYFVDPDKFDPDRQTPEERQKRNYLTSLHFGEGPRYCIGNRFAINQIKIGIVSLLSRFEVFETEKTPKIIKYKLDSLFSLSPFVRKGKEGGGDPPNKNY</sequence>
<dbReference type="KEGG" id="phu:Phum_PHUM567450"/>
<keyword evidence="11 14" id="KW-0503">Monooxygenase</keyword>
<keyword evidence="5 13" id="KW-0349">Heme</keyword>
<accession>E0W115</accession>
<dbReference type="InterPro" id="IPR002401">
    <property type="entry name" value="Cyt_P450_E_grp-I"/>
</dbReference>
<dbReference type="CDD" id="cd11056">
    <property type="entry name" value="CYP6-like"/>
    <property type="match status" value="1"/>
</dbReference>
<dbReference type="EMBL" id="DS235864">
    <property type="protein sequence ID" value="EEB19321.1"/>
    <property type="molecule type" value="Genomic_DNA"/>
</dbReference>
<reference evidence="16" key="2">
    <citation type="submission" date="2007-04" db="EMBL/GenBank/DDBJ databases">
        <title>The genome of the human body louse.</title>
        <authorList>
            <consortium name="The Human Body Louse Genome Consortium"/>
            <person name="Kirkness E."/>
            <person name="Walenz B."/>
            <person name="Hass B."/>
            <person name="Bruggner R."/>
            <person name="Strausberg R."/>
        </authorList>
    </citation>
    <scope>NUCLEOTIDE SEQUENCE</scope>
    <source>
        <strain evidence="16">USDA</strain>
    </source>
</reference>
<evidence type="ECO:0000256" key="11">
    <source>
        <dbReference type="ARBA" id="ARBA00023033"/>
    </source>
</evidence>
<dbReference type="Pfam" id="PF00067">
    <property type="entry name" value="p450"/>
    <property type="match status" value="1"/>
</dbReference>
<dbReference type="PANTHER" id="PTHR24292:SF54">
    <property type="entry name" value="CYP9F3-RELATED"/>
    <property type="match status" value="1"/>
</dbReference>
<keyword evidence="8" id="KW-0492">Microsome</keyword>
<dbReference type="CTD" id="8234840"/>
<dbReference type="PANTHER" id="PTHR24292">
    <property type="entry name" value="CYTOCHROME P450"/>
    <property type="match status" value="1"/>
</dbReference>
<evidence type="ECO:0000256" key="6">
    <source>
        <dbReference type="ARBA" id="ARBA00022723"/>
    </source>
</evidence>
<proteinExistence type="inferred from homology"/>
<dbReference type="PRINTS" id="PR00463">
    <property type="entry name" value="EP450I"/>
</dbReference>
<dbReference type="OrthoDB" id="2789670at2759"/>
<dbReference type="FunCoup" id="E0W115">
    <property type="interactions" value="161"/>
</dbReference>
<dbReference type="ChEMBL" id="CHEMBL2364702"/>
<dbReference type="InterPro" id="IPR001128">
    <property type="entry name" value="Cyt_P450"/>
</dbReference>
<dbReference type="GO" id="GO:0020037">
    <property type="term" value="F:heme binding"/>
    <property type="evidence" value="ECO:0007669"/>
    <property type="project" value="InterPro"/>
</dbReference>